<feature type="domain" description="Matrin-type" evidence="7">
    <location>
        <begin position="262"/>
        <end position="292"/>
    </location>
</feature>
<dbReference type="InterPro" id="IPR000690">
    <property type="entry name" value="Matrin/U1-C_Znf_C2H2"/>
</dbReference>
<feature type="non-terminal residue" evidence="8">
    <location>
        <position position="596"/>
    </location>
</feature>
<dbReference type="Pfam" id="PF12171">
    <property type="entry name" value="zf-C2H2_jaz"/>
    <property type="match status" value="1"/>
</dbReference>
<dbReference type="PROSITE" id="PS50171">
    <property type="entry name" value="ZF_MATRIN"/>
    <property type="match status" value="1"/>
</dbReference>
<evidence type="ECO:0000313" key="8">
    <source>
        <dbReference type="EMBL" id="KFM67365.1"/>
    </source>
</evidence>
<dbReference type="AlphaFoldDB" id="A0A087TQH6"/>
<evidence type="ECO:0000256" key="5">
    <source>
        <dbReference type="ARBA" id="ARBA00023242"/>
    </source>
</evidence>
<dbReference type="SMART" id="SM00355">
    <property type="entry name" value="ZnF_C2H2"/>
    <property type="match status" value="4"/>
</dbReference>
<name>A0A087TQH6_STEMI</name>
<feature type="compositionally biased region" description="Basic residues" evidence="6">
    <location>
        <begin position="164"/>
        <end position="174"/>
    </location>
</feature>
<sequence length="596" mass="68311">MGKYRCPSPPSNLAAKFGEVTLKEREPEQPFPFPYAFFPYFQEVIRNVENHPFTISSSSEEEDDETKSVNSETEVSGSSSHEENSENLSEKYDLEVIDEQPDESDESLRKKIRLFRPPSINKEAILRFVENAKKQSVCGFDNQNDDSNSCEDGKKKKENLRSSSKTKQKKHHRYRSSDSDSDSSGKTKQKKHSRYRSNDSDSDSYDNIKMKYPRERSPCSSKTRYKYYPEDASVYGESSRSLSGARSVYDDDESVYRGFASYFCEACQLNLNSEVTYQTHIEGKRHKKNEKRLEELALTSVADKMPDKLLQASGQAQRFPVNEFSVFQKAVDNLKYPCPGVSYVTETRMQNGPPSYKCNLCNAQLSVHTLMQHLKGFKHLLACLERYDYPTHRRLKDQKRSHVEEVLRQALERIEHIHGRGVICVEEELQGTEPSYGNMIDEAGIDPSRPDFYCALCDAHMNNRNMWQAHITGKRHLKNMKKQALSPAHKSSDQTKFSNKPAKLMSALEKIDEPIVGLEYVRETQIPGIGENYSCFLCGASCSSNDIIEHLLLTKHRRKYLEIIRHPDFQLISSLQMSATSKDPLIIEACRKALSE</sequence>
<protein>
    <recommendedName>
        <fullName evidence="7">Matrin-type domain-containing protein</fullName>
    </recommendedName>
</protein>
<dbReference type="GO" id="GO:0003727">
    <property type="term" value="F:single-stranded RNA binding"/>
    <property type="evidence" value="ECO:0007669"/>
    <property type="project" value="TreeGrafter"/>
</dbReference>
<comment type="subcellular location">
    <subcellularLocation>
        <location evidence="1">Nucleus</location>
    </subcellularLocation>
</comment>
<evidence type="ECO:0000256" key="6">
    <source>
        <dbReference type="SAM" id="MobiDB-lite"/>
    </source>
</evidence>
<evidence type="ECO:0000259" key="7">
    <source>
        <dbReference type="PROSITE" id="PS50171"/>
    </source>
</evidence>
<dbReference type="GO" id="GO:0071011">
    <property type="term" value="C:precatalytic spliceosome"/>
    <property type="evidence" value="ECO:0007669"/>
    <property type="project" value="TreeGrafter"/>
</dbReference>
<feature type="compositionally biased region" description="Acidic residues" evidence="6">
    <location>
        <begin position="95"/>
        <end position="105"/>
    </location>
</feature>
<dbReference type="InterPro" id="IPR022755">
    <property type="entry name" value="Znf_C2H2_jaz"/>
</dbReference>
<keyword evidence="4" id="KW-0862">Zinc</keyword>
<dbReference type="SUPFAM" id="SSF57667">
    <property type="entry name" value="beta-beta-alpha zinc fingers"/>
    <property type="match status" value="2"/>
</dbReference>
<keyword evidence="3" id="KW-0863">Zinc-finger</keyword>
<reference evidence="8 9" key="1">
    <citation type="submission" date="2013-11" db="EMBL/GenBank/DDBJ databases">
        <title>Genome sequencing of Stegodyphus mimosarum.</title>
        <authorList>
            <person name="Bechsgaard J."/>
        </authorList>
    </citation>
    <scope>NUCLEOTIDE SEQUENCE [LARGE SCALE GENOMIC DNA]</scope>
</reference>
<organism evidence="8 9">
    <name type="scientific">Stegodyphus mimosarum</name>
    <name type="common">African social velvet spider</name>
    <dbReference type="NCBI Taxonomy" id="407821"/>
    <lineage>
        <taxon>Eukaryota</taxon>
        <taxon>Metazoa</taxon>
        <taxon>Ecdysozoa</taxon>
        <taxon>Arthropoda</taxon>
        <taxon>Chelicerata</taxon>
        <taxon>Arachnida</taxon>
        <taxon>Araneae</taxon>
        <taxon>Araneomorphae</taxon>
        <taxon>Entelegynae</taxon>
        <taxon>Eresoidea</taxon>
        <taxon>Eresidae</taxon>
        <taxon>Stegodyphus</taxon>
    </lineage>
</organism>
<dbReference type="GO" id="GO:0008270">
    <property type="term" value="F:zinc ion binding"/>
    <property type="evidence" value="ECO:0007669"/>
    <property type="project" value="UniProtKB-KW"/>
</dbReference>
<dbReference type="Proteomes" id="UP000054359">
    <property type="component" value="Unassembled WGS sequence"/>
</dbReference>
<feature type="region of interest" description="Disordered" evidence="6">
    <location>
        <begin position="54"/>
        <end position="115"/>
    </location>
</feature>
<dbReference type="STRING" id="407821.A0A087TQH6"/>
<proteinExistence type="predicted"/>
<dbReference type="PANTHER" id="PTHR45762:SF3">
    <property type="entry name" value="ZINC-FINGER PROTEIN AT 72D, ISOFORM B"/>
    <property type="match status" value="1"/>
</dbReference>
<keyword evidence="5" id="KW-0539">Nucleus</keyword>
<accession>A0A087TQH6</accession>
<dbReference type="EMBL" id="KK116300">
    <property type="protein sequence ID" value="KFM67365.1"/>
    <property type="molecule type" value="Genomic_DNA"/>
</dbReference>
<gene>
    <name evidence="8" type="ORF">X975_24404</name>
</gene>
<dbReference type="OMA" id="TETRMQN"/>
<dbReference type="GO" id="GO:0003725">
    <property type="term" value="F:double-stranded RNA binding"/>
    <property type="evidence" value="ECO:0007669"/>
    <property type="project" value="TreeGrafter"/>
</dbReference>
<dbReference type="PROSITE" id="PS00028">
    <property type="entry name" value="ZINC_FINGER_C2H2_1"/>
    <property type="match status" value="1"/>
</dbReference>
<dbReference type="Pfam" id="PF12874">
    <property type="entry name" value="zf-met"/>
    <property type="match status" value="1"/>
</dbReference>
<evidence type="ECO:0000256" key="3">
    <source>
        <dbReference type="ARBA" id="ARBA00022771"/>
    </source>
</evidence>
<dbReference type="OrthoDB" id="6434908at2759"/>
<evidence type="ECO:0000256" key="4">
    <source>
        <dbReference type="ARBA" id="ARBA00022833"/>
    </source>
</evidence>
<dbReference type="SMART" id="SM00451">
    <property type="entry name" value="ZnF_U1"/>
    <property type="match status" value="4"/>
</dbReference>
<evidence type="ECO:0000256" key="1">
    <source>
        <dbReference type="ARBA" id="ARBA00004123"/>
    </source>
</evidence>
<dbReference type="InterPro" id="IPR003604">
    <property type="entry name" value="Matrin/U1-like-C_Znf_C2H2"/>
</dbReference>
<dbReference type="InterPro" id="IPR036236">
    <property type="entry name" value="Znf_C2H2_sf"/>
</dbReference>
<dbReference type="InterPro" id="IPR013087">
    <property type="entry name" value="Znf_C2H2_type"/>
</dbReference>
<evidence type="ECO:0000313" key="9">
    <source>
        <dbReference type="Proteomes" id="UP000054359"/>
    </source>
</evidence>
<feature type="region of interest" description="Disordered" evidence="6">
    <location>
        <begin position="136"/>
        <end position="223"/>
    </location>
</feature>
<evidence type="ECO:0000256" key="2">
    <source>
        <dbReference type="ARBA" id="ARBA00022723"/>
    </source>
</evidence>
<keyword evidence="2" id="KW-0479">Metal-binding</keyword>
<dbReference type="Gene3D" id="3.30.160.60">
    <property type="entry name" value="Classic Zinc Finger"/>
    <property type="match status" value="2"/>
</dbReference>
<dbReference type="PANTHER" id="PTHR45762">
    <property type="entry name" value="ZINC FINGER RNA-BINDING PROTEIN"/>
    <property type="match status" value="1"/>
</dbReference>
<keyword evidence="9" id="KW-1185">Reference proteome</keyword>
<feature type="compositionally biased region" description="Basic and acidic residues" evidence="6">
    <location>
        <begin position="206"/>
        <end position="217"/>
    </location>
</feature>
<feature type="compositionally biased region" description="Basic and acidic residues" evidence="6">
    <location>
        <begin position="80"/>
        <end position="94"/>
    </location>
</feature>